<dbReference type="Gene3D" id="3.40.50.1820">
    <property type="entry name" value="alpha/beta hydrolase"/>
    <property type="match status" value="1"/>
</dbReference>
<dbReference type="InterPro" id="IPR029058">
    <property type="entry name" value="AB_hydrolase_fold"/>
</dbReference>
<dbReference type="EMBL" id="CP047180">
    <property type="protein sequence ID" value="QHC61382.1"/>
    <property type="molecule type" value="Genomic_DNA"/>
</dbReference>
<dbReference type="PANTHER" id="PTHR43798:SF33">
    <property type="entry name" value="HYDROLASE, PUTATIVE (AFU_ORTHOLOGUE AFUA_2G14860)-RELATED"/>
    <property type="match status" value="1"/>
</dbReference>
<accession>A0ABX6GV72</accession>
<feature type="compositionally biased region" description="Pro residues" evidence="1">
    <location>
        <begin position="265"/>
        <end position="281"/>
    </location>
</feature>
<name>A0ABX6GV72_9MICO</name>
<dbReference type="Proteomes" id="UP000464597">
    <property type="component" value="Chromosome"/>
</dbReference>
<dbReference type="Pfam" id="PF12697">
    <property type="entry name" value="Abhydrolase_6"/>
    <property type="match status" value="1"/>
</dbReference>
<feature type="domain" description="AB hydrolase-1" evidence="2">
    <location>
        <begin position="31"/>
        <end position="239"/>
    </location>
</feature>
<reference evidence="4" key="1">
    <citation type="submission" date="2019-12" db="EMBL/GenBank/DDBJ databases">
        <title>Complete and draft genome sequences of new strains and members of some known species of the genus Rathayibacter isolated from plants.</title>
        <authorList>
            <person name="Tarlachkov S.V."/>
            <person name="Starodumova I.P."/>
            <person name="Dorofeeva L.V."/>
            <person name="Prisyazhnaya N.V."/>
            <person name="Leyn S."/>
            <person name="Zlamal J."/>
            <person name="Elan M."/>
            <person name="Osterman A.L."/>
            <person name="Nadler S."/>
            <person name="Subbotin S.A."/>
            <person name="Evtushenko L.I."/>
        </authorList>
    </citation>
    <scope>NUCLEOTIDE SEQUENCE [LARGE SCALE GENOMIC DNA]</scope>
    <source>
        <strain evidence="4">VKM Ac-2802</strain>
    </source>
</reference>
<dbReference type="SUPFAM" id="SSF53474">
    <property type="entry name" value="alpha/beta-Hydrolases"/>
    <property type="match status" value="1"/>
</dbReference>
<evidence type="ECO:0000259" key="2">
    <source>
        <dbReference type="Pfam" id="PF12697"/>
    </source>
</evidence>
<dbReference type="RefSeq" id="WP_159421772.1">
    <property type="nucleotide sequence ID" value="NZ_CP047180.1"/>
</dbReference>
<dbReference type="InterPro" id="IPR000073">
    <property type="entry name" value="AB_hydrolase_1"/>
</dbReference>
<keyword evidence="3" id="KW-0378">Hydrolase</keyword>
<proteinExistence type="predicted"/>
<dbReference type="PANTHER" id="PTHR43798">
    <property type="entry name" value="MONOACYLGLYCEROL LIPASE"/>
    <property type="match status" value="1"/>
</dbReference>
<gene>
    <name evidence="3" type="ORF">GSU69_00770</name>
</gene>
<sequence>MPRPSPVVRHRIDGIELRTLATGRADAERTFVLIHGIGMSHHTFSTLAVALRAHGRVVAVDLAGFGANRSPRRGIGIADHARLVQRALAEQGVTRAVVVGHSMGAQVAVELAARAPGLVAGAVLIGPVVDPQRPGAVRQGLALARDCLGEPLGVDALLFADYVRGGLGWYLRQLPEMLHYPIQRRLAAVSAPVLIVRGRDDPIATRDWCERLLAHAADGRLLEFAGSRHVVPRTQPASLALALASFVADIAPDAASAPDAVPDAAPGPSPAPDADPSPVPA</sequence>
<evidence type="ECO:0000313" key="4">
    <source>
        <dbReference type="Proteomes" id="UP000464597"/>
    </source>
</evidence>
<organism evidence="3 4">
    <name type="scientific">Rathayibacter festucae</name>
    <dbReference type="NCBI Taxonomy" id="110937"/>
    <lineage>
        <taxon>Bacteria</taxon>
        <taxon>Bacillati</taxon>
        <taxon>Actinomycetota</taxon>
        <taxon>Actinomycetes</taxon>
        <taxon>Micrococcales</taxon>
        <taxon>Microbacteriaceae</taxon>
        <taxon>Rathayibacter</taxon>
    </lineage>
</organism>
<dbReference type="GO" id="GO:0016787">
    <property type="term" value="F:hydrolase activity"/>
    <property type="evidence" value="ECO:0007669"/>
    <property type="project" value="UniProtKB-KW"/>
</dbReference>
<dbReference type="PRINTS" id="PR00111">
    <property type="entry name" value="ABHYDROLASE"/>
</dbReference>
<keyword evidence="4" id="KW-1185">Reference proteome</keyword>
<protein>
    <submittedName>
        <fullName evidence="3">Alpha/beta fold hydrolase</fullName>
    </submittedName>
</protein>
<evidence type="ECO:0000313" key="3">
    <source>
        <dbReference type="EMBL" id="QHC61382.1"/>
    </source>
</evidence>
<dbReference type="InterPro" id="IPR050266">
    <property type="entry name" value="AB_hydrolase_sf"/>
</dbReference>
<feature type="region of interest" description="Disordered" evidence="1">
    <location>
        <begin position="256"/>
        <end position="281"/>
    </location>
</feature>
<evidence type="ECO:0000256" key="1">
    <source>
        <dbReference type="SAM" id="MobiDB-lite"/>
    </source>
</evidence>